<dbReference type="InterPro" id="IPR010384">
    <property type="entry name" value="MtfA_fam"/>
</dbReference>
<dbReference type="RefSeq" id="WP_101333650.1">
    <property type="nucleotide sequence ID" value="NZ_PJNI01000002.1"/>
</dbReference>
<keyword evidence="3" id="KW-1185">Reference proteome</keyword>
<dbReference type="GO" id="GO:0004177">
    <property type="term" value="F:aminopeptidase activity"/>
    <property type="evidence" value="ECO:0007669"/>
    <property type="project" value="TreeGrafter"/>
</dbReference>
<dbReference type="OrthoDB" id="9786424at2"/>
<feature type="transmembrane region" description="Helical" evidence="1">
    <location>
        <begin position="7"/>
        <end position="26"/>
    </location>
</feature>
<keyword evidence="1" id="KW-0472">Membrane</keyword>
<dbReference type="Proteomes" id="UP000236654">
    <property type="component" value="Unassembled WGS sequence"/>
</dbReference>
<dbReference type="InterPro" id="IPR024079">
    <property type="entry name" value="MetalloPept_cat_dom_sf"/>
</dbReference>
<accession>A0A2I0R4Y0</accession>
<keyword evidence="1" id="KW-1133">Transmembrane helix</keyword>
<evidence type="ECO:0000313" key="2">
    <source>
        <dbReference type="EMBL" id="PKR81636.1"/>
    </source>
</evidence>
<dbReference type="InterPro" id="IPR042252">
    <property type="entry name" value="MtfA_N"/>
</dbReference>
<dbReference type="Pfam" id="PF06167">
    <property type="entry name" value="Peptidase_M90"/>
    <property type="match status" value="1"/>
</dbReference>
<dbReference type="GO" id="GO:0005829">
    <property type="term" value="C:cytosol"/>
    <property type="evidence" value="ECO:0007669"/>
    <property type="project" value="TreeGrafter"/>
</dbReference>
<dbReference type="Gene3D" id="3.40.390.10">
    <property type="entry name" value="Collagenase (Catalytic Domain)"/>
    <property type="match status" value="1"/>
</dbReference>
<dbReference type="PANTHER" id="PTHR30164:SF2">
    <property type="entry name" value="PROTEIN MTFA"/>
    <property type="match status" value="1"/>
</dbReference>
<dbReference type="SUPFAM" id="SSF55486">
    <property type="entry name" value="Metalloproteases ('zincins'), catalytic domain"/>
    <property type="match status" value="1"/>
</dbReference>
<dbReference type="EMBL" id="PJNI01000002">
    <property type="protein sequence ID" value="PKR81636.1"/>
    <property type="molecule type" value="Genomic_DNA"/>
</dbReference>
<evidence type="ECO:0000256" key="1">
    <source>
        <dbReference type="SAM" id="Phobius"/>
    </source>
</evidence>
<dbReference type="AlphaFoldDB" id="A0A2I0R4Y0"/>
<dbReference type="Gene3D" id="1.10.472.150">
    <property type="entry name" value="Glucose-regulated metallo-peptidase M90, N-terminal domain"/>
    <property type="match status" value="1"/>
</dbReference>
<organism evidence="2 3">
    <name type="scientific">Brumimicrobium salinarum</name>
    <dbReference type="NCBI Taxonomy" id="2058658"/>
    <lineage>
        <taxon>Bacteria</taxon>
        <taxon>Pseudomonadati</taxon>
        <taxon>Bacteroidota</taxon>
        <taxon>Flavobacteriia</taxon>
        <taxon>Flavobacteriales</taxon>
        <taxon>Crocinitomicaceae</taxon>
        <taxon>Brumimicrobium</taxon>
    </lineage>
</organism>
<dbReference type="CDD" id="cd20169">
    <property type="entry name" value="Peptidase_M90_mtfA"/>
    <property type="match status" value="1"/>
</dbReference>
<comment type="caution">
    <text evidence="2">The sequence shown here is derived from an EMBL/GenBank/DDBJ whole genome shotgun (WGS) entry which is preliminary data.</text>
</comment>
<dbReference type="GO" id="GO:0008237">
    <property type="term" value="F:metallopeptidase activity"/>
    <property type="evidence" value="ECO:0007669"/>
    <property type="project" value="InterPro"/>
</dbReference>
<reference evidence="2 3" key="1">
    <citation type="submission" date="2017-12" db="EMBL/GenBank/DDBJ databases">
        <title>The draft genome sequence of Brumimicrobium saltpan LHR20.</title>
        <authorList>
            <person name="Do Z.-J."/>
            <person name="Luo H.-R."/>
        </authorList>
    </citation>
    <scope>NUCLEOTIDE SEQUENCE [LARGE SCALE GENOMIC DNA]</scope>
    <source>
        <strain evidence="2 3">LHR20</strain>
    </source>
</reference>
<dbReference type="PANTHER" id="PTHR30164">
    <property type="entry name" value="MTFA PEPTIDASE"/>
    <property type="match status" value="1"/>
</dbReference>
<evidence type="ECO:0000313" key="3">
    <source>
        <dbReference type="Proteomes" id="UP000236654"/>
    </source>
</evidence>
<name>A0A2I0R4Y0_9FLAO</name>
<sequence>MKNKMFLPWILLFLVLLGSIPLILYYKGFTSAKIIGILVVISTSVALWVWRINTRKTSPRNSKVQLTTNDKHWLTQHIPFYKRLKKNDQTIFTDRVGIFLADVRITEVGKEQADKETQLYVASSAVIAFWGLPYYNYGNLREVLVYPTNFNKDNSLNKFGVVNGKVHHGGLMNNTMILSLPALIKGFQIDNDKKNVGIHEFSHLLDKSDGSIDGIPVYLGEEDKKIWVKLMKEAMEKINADDSTIPSYGGTSEAEFFAVLTTYYKECPHLLKVKHKPLFDFLERYFNQKNIEL</sequence>
<proteinExistence type="predicted"/>
<protein>
    <submittedName>
        <fullName evidence="2">Peptidase</fullName>
    </submittedName>
</protein>
<gene>
    <name evidence="2" type="ORF">CW751_03680</name>
</gene>
<feature type="transmembrane region" description="Helical" evidence="1">
    <location>
        <begin position="32"/>
        <end position="50"/>
    </location>
</feature>
<keyword evidence="1" id="KW-0812">Transmembrane</keyword>